<comment type="caution">
    <text evidence="1">The sequence shown here is derived from an EMBL/GenBank/DDBJ whole genome shotgun (WGS) entry which is preliminary data.</text>
</comment>
<evidence type="ECO:0000313" key="1">
    <source>
        <dbReference type="EMBL" id="KRR12206.1"/>
    </source>
</evidence>
<sequence length="71" mass="7753">MSSEPHPKKQRRAILAAIAPRDLLALSLTRGEPYRIAYESVGVRNLKGDGIESLGTTNCAIVKLSFKAERS</sequence>
<proteinExistence type="predicted"/>
<name>A0A0R3LY61_9BRAD</name>
<reference evidence="1 2" key="1">
    <citation type="submission" date="2014-03" db="EMBL/GenBank/DDBJ databases">
        <title>Bradyrhizobium valentinum sp. nov., isolated from effective nodules of Lupinus mariae-josephae, a lupine endemic of basic-lime soils in Eastern Spain.</title>
        <authorList>
            <person name="Duran D."/>
            <person name="Rey L."/>
            <person name="Navarro A."/>
            <person name="Busquets A."/>
            <person name="Imperial J."/>
            <person name="Ruiz-Argueso T."/>
        </authorList>
    </citation>
    <scope>NUCLEOTIDE SEQUENCE [LARGE SCALE GENOMIC DNA]</scope>
    <source>
        <strain evidence="1 2">PAC68</strain>
    </source>
</reference>
<dbReference type="Proteomes" id="UP000050863">
    <property type="component" value="Unassembled WGS sequence"/>
</dbReference>
<accession>A0A0R3LY61</accession>
<evidence type="ECO:0000313" key="2">
    <source>
        <dbReference type="Proteomes" id="UP000050863"/>
    </source>
</evidence>
<dbReference type="AlphaFoldDB" id="A0A0R3LY61"/>
<dbReference type="STRING" id="280332.CQ12_31660"/>
<dbReference type="EMBL" id="LLXZ01000038">
    <property type="protein sequence ID" value="KRR12206.1"/>
    <property type="molecule type" value="Genomic_DNA"/>
</dbReference>
<gene>
    <name evidence="1" type="ORF">CQ12_31660</name>
</gene>
<keyword evidence="2" id="KW-1185">Reference proteome</keyword>
<organism evidence="1 2">
    <name type="scientific">Bradyrhizobium jicamae</name>
    <dbReference type="NCBI Taxonomy" id="280332"/>
    <lineage>
        <taxon>Bacteria</taxon>
        <taxon>Pseudomonadati</taxon>
        <taxon>Pseudomonadota</taxon>
        <taxon>Alphaproteobacteria</taxon>
        <taxon>Hyphomicrobiales</taxon>
        <taxon>Nitrobacteraceae</taxon>
        <taxon>Bradyrhizobium</taxon>
    </lineage>
</organism>
<protein>
    <submittedName>
        <fullName evidence="1">Uncharacterized protein</fullName>
    </submittedName>
</protein>